<accession>A0ABM1EZ68</accession>
<dbReference type="InterPro" id="IPR020103">
    <property type="entry name" value="PsdUridine_synth_cat_dom_sf"/>
</dbReference>
<evidence type="ECO:0000313" key="1">
    <source>
        <dbReference type="Proteomes" id="UP000695022"/>
    </source>
</evidence>
<sequence length="276" mass="30699">MLRMVMAFRINRTYSLTYCHQRYLHAQKKVGQLKNESKAKEGPPAITWEKIWKSWNTSDKLLSLLLKNVIYNKDGLVGINKPYGLPVHKEGTRDVKKNRWRVRDNQSSLSLAGAVPDLGAALGMPELKLIKSTERFSTGVALFGASSGQATAVSAALVKAKKAMLFPTTYWALTVGIPAFPAEQEKVYIRMVEVGNIYLPIMDLRPSNRSLRQDSVLKQGTIRGEVLTSQGRYNAALVQLRSTSEKRHMHACVFGTSGWHAVSSVTSFTTDRVSVS</sequence>
<proteinExistence type="predicted"/>
<protein>
    <submittedName>
        <fullName evidence="2">Uncharacterized protein LOC106817345</fullName>
    </submittedName>
</protein>
<dbReference type="Gene3D" id="3.30.2350.10">
    <property type="entry name" value="Pseudouridine synthase"/>
    <property type="match status" value="1"/>
</dbReference>
<name>A0ABM1EZ68_PRICU</name>
<dbReference type="GeneID" id="106817345"/>
<reference evidence="2" key="1">
    <citation type="submission" date="2025-08" db="UniProtKB">
        <authorList>
            <consortium name="RefSeq"/>
        </authorList>
    </citation>
    <scope>IDENTIFICATION</scope>
</reference>
<dbReference type="RefSeq" id="XP_014677489.1">
    <property type="nucleotide sequence ID" value="XM_014822003.1"/>
</dbReference>
<keyword evidence="1" id="KW-1185">Reference proteome</keyword>
<evidence type="ECO:0000313" key="2">
    <source>
        <dbReference type="RefSeq" id="XP_014677489.1"/>
    </source>
</evidence>
<organism evidence="1 2">
    <name type="scientific">Priapulus caudatus</name>
    <name type="common">Priapulid worm</name>
    <dbReference type="NCBI Taxonomy" id="37621"/>
    <lineage>
        <taxon>Eukaryota</taxon>
        <taxon>Metazoa</taxon>
        <taxon>Ecdysozoa</taxon>
        <taxon>Scalidophora</taxon>
        <taxon>Priapulida</taxon>
        <taxon>Priapulimorpha</taxon>
        <taxon>Priapulimorphida</taxon>
        <taxon>Priapulidae</taxon>
        <taxon>Priapulus</taxon>
    </lineage>
</organism>
<dbReference type="Proteomes" id="UP000695022">
    <property type="component" value="Unplaced"/>
</dbReference>
<gene>
    <name evidence="2" type="primary">LOC106817345</name>
</gene>
<dbReference type="SUPFAM" id="SSF55120">
    <property type="entry name" value="Pseudouridine synthase"/>
    <property type="match status" value="1"/>
</dbReference>